<protein>
    <submittedName>
        <fullName evidence="13">Solute carrier family 28 member 3-like</fullName>
    </submittedName>
</protein>
<dbReference type="Proteomes" id="UP000694865">
    <property type="component" value="Unplaced"/>
</dbReference>
<feature type="domain" description="Concentrative nucleoside transporter C-terminal" evidence="10">
    <location>
        <begin position="417"/>
        <end position="563"/>
    </location>
</feature>
<evidence type="ECO:0000256" key="4">
    <source>
        <dbReference type="ARBA" id="ARBA00022692"/>
    </source>
</evidence>
<comment type="subcellular location">
    <subcellularLocation>
        <location evidence="1">Cell membrane</location>
        <topology evidence="1">Multi-pass membrane protein</topology>
    </subcellularLocation>
</comment>
<keyword evidence="3" id="KW-1003">Cell membrane</keyword>
<feature type="compositionally biased region" description="Low complexity" evidence="7">
    <location>
        <begin position="30"/>
        <end position="45"/>
    </location>
</feature>
<evidence type="ECO:0000256" key="6">
    <source>
        <dbReference type="ARBA" id="ARBA00023136"/>
    </source>
</evidence>
<dbReference type="PANTHER" id="PTHR10590">
    <property type="entry name" value="SODIUM/NUCLEOSIDE COTRANSPORTER"/>
    <property type="match status" value="1"/>
</dbReference>
<keyword evidence="5 8" id="KW-1133">Transmembrane helix</keyword>
<dbReference type="RefSeq" id="XP_006812494.1">
    <property type="nucleotide sequence ID" value="XM_006812431.1"/>
</dbReference>
<evidence type="ECO:0000313" key="12">
    <source>
        <dbReference type="Proteomes" id="UP000694865"/>
    </source>
</evidence>
<dbReference type="InterPro" id="IPR002668">
    <property type="entry name" value="CNT_N_dom"/>
</dbReference>
<feature type="transmembrane region" description="Helical" evidence="8">
    <location>
        <begin position="227"/>
        <end position="246"/>
    </location>
</feature>
<reference evidence="13" key="1">
    <citation type="submission" date="2025-08" db="UniProtKB">
        <authorList>
            <consortium name="RefSeq"/>
        </authorList>
    </citation>
    <scope>IDENTIFICATION</scope>
    <source>
        <tissue evidence="13">Testes</tissue>
    </source>
</reference>
<feature type="domain" description="Concentrative nucleoside transporter N-terminal" evidence="9">
    <location>
        <begin position="234"/>
        <end position="306"/>
    </location>
</feature>
<feature type="transmembrane region" description="Helical" evidence="8">
    <location>
        <begin position="511"/>
        <end position="530"/>
    </location>
</feature>
<feature type="transmembrane region" description="Helical" evidence="8">
    <location>
        <begin position="474"/>
        <end position="499"/>
    </location>
</feature>
<feature type="transmembrane region" description="Helical" evidence="8">
    <location>
        <begin position="130"/>
        <end position="148"/>
    </location>
</feature>
<proteinExistence type="inferred from homology"/>
<name>A0ABM0LXK3_SACKO</name>
<feature type="transmembrane region" description="Helical" evidence="8">
    <location>
        <begin position="202"/>
        <end position="221"/>
    </location>
</feature>
<keyword evidence="6 8" id="KW-0472">Membrane</keyword>
<sequence>MKLHVNTFGSAVLRENKDTARLEYSRTSEESTSSHLRSSASSTATPIATQEYRSTETEPMNDIEEKFSWNEEEADYVKDITEGTLSGNEDDNLGTFTDIYEREYSNTCTKYTSISVRNARVYCRRHRGPIVCTIQAVLVLSYAAYFIYACYYDFNNTTELVVFTILTLLYLLYALLRDKKGEVIYAKCMVPIGAVIDSHWNILKWVVYVLVFGGLTIFILIDTRYARQQLMSVVGFCTILLFCFVFSKNPSKVRWRPVLWGVIIQFLLGVFILRTYVGYALFEWLSYAIAYFFTFVDYGAEFVFGEDFEEHYFAFKVLPIIIYFSSVINILYYLGVIQFTVTKIAWIIQNTMTTSAAESFNAAGNIFIGQTESLLLVRSFLADMTVSELHAVMTGGFSTMSADALGVYPPLGIEAVHIVAASVMSAPAALGISKLFYPEMEKIKHMSNDEVAAKMDKSDAINVVDAAASGATMAVLVVGFIAANLIAFVSILALCNGFLGWFGGMVGVEDLTFQLICSYVFMPLAFLIGVEWADCHLVAELIGLKIFINEYVAYIRLAELIENGDNGVEPSISKTLSAIGMDTVQSSPLRLLADKYAGKYGILKLDKYINLFYYDLKVSIKNGECVFSLVPNHRAKCFK</sequence>
<dbReference type="Pfam" id="PF01773">
    <property type="entry name" value="Nucleos_tra2_N"/>
    <property type="match status" value="1"/>
</dbReference>
<dbReference type="Pfam" id="PF07662">
    <property type="entry name" value="Nucleos_tra2_C"/>
    <property type="match status" value="1"/>
</dbReference>
<evidence type="ECO:0000256" key="2">
    <source>
        <dbReference type="ARBA" id="ARBA00009033"/>
    </source>
</evidence>
<evidence type="ECO:0000256" key="7">
    <source>
        <dbReference type="SAM" id="MobiDB-lite"/>
    </source>
</evidence>
<evidence type="ECO:0000256" key="8">
    <source>
        <dbReference type="SAM" id="Phobius"/>
    </source>
</evidence>
<keyword evidence="4 8" id="KW-0812">Transmembrane</keyword>
<feature type="transmembrane region" description="Helical" evidence="8">
    <location>
        <begin position="258"/>
        <end position="278"/>
    </location>
</feature>
<dbReference type="Pfam" id="PF07670">
    <property type="entry name" value="Gate"/>
    <property type="match status" value="1"/>
</dbReference>
<dbReference type="InterPro" id="IPR011642">
    <property type="entry name" value="Gate_dom"/>
</dbReference>
<feature type="non-terminal residue" evidence="13">
    <location>
        <position position="639"/>
    </location>
</feature>
<accession>A0ABM0LXK3</accession>
<evidence type="ECO:0000256" key="5">
    <source>
        <dbReference type="ARBA" id="ARBA00022989"/>
    </source>
</evidence>
<feature type="transmembrane region" description="Helical" evidence="8">
    <location>
        <begin position="313"/>
        <end position="334"/>
    </location>
</feature>
<dbReference type="GeneID" id="100373101"/>
<evidence type="ECO:0000259" key="11">
    <source>
        <dbReference type="Pfam" id="PF07670"/>
    </source>
</evidence>
<feature type="domain" description="Nucleoside transporter/FeoB GTPase Gate" evidence="11">
    <location>
        <begin position="314"/>
        <end position="408"/>
    </location>
</feature>
<gene>
    <name evidence="13" type="primary">LOC100373101</name>
</gene>
<evidence type="ECO:0000313" key="13">
    <source>
        <dbReference type="RefSeq" id="XP_006812494.1"/>
    </source>
</evidence>
<dbReference type="PANTHER" id="PTHR10590:SF4">
    <property type="entry name" value="SOLUTE CARRIER FAMILY 28 MEMBER 3"/>
    <property type="match status" value="1"/>
</dbReference>
<feature type="region of interest" description="Disordered" evidence="7">
    <location>
        <begin position="21"/>
        <end position="60"/>
    </location>
</feature>
<comment type="similarity">
    <text evidence="2">Belongs to the concentrative nucleoside transporter (CNT) (TC 2.A.41) family.</text>
</comment>
<organism evidence="12 13">
    <name type="scientific">Saccoglossus kowalevskii</name>
    <name type="common">Acorn worm</name>
    <dbReference type="NCBI Taxonomy" id="10224"/>
    <lineage>
        <taxon>Eukaryota</taxon>
        <taxon>Metazoa</taxon>
        <taxon>Hemichordata</taxon>
        <taxon>Enteropneusta</taxon>
        <taxon>Harrimaniidae</taxon>
        <taxon>Saccoglossus</taxon>
    </lineage>
</organism>
<dbReference type="InterPro" id="IPR008276">
    <property type="entry name" value="C_nuclsd_transpt"/>
</dbReference>
<dbReference type="InterPro" id="IPR011657">
    <property type="entry name" value="CNT_C_dom"/>
</dbReference>
<feature type="transmembrane region" description="Helical" evidence="8">
    <location>
        <begin position="160"/>
        <end position="176"/>
    </location>
</feature>
<evidence type="ECO:0000256" key="3">
    <source>
        <dbReference type="ARBA" id="ARBA00022475"/>
    </source>
</evidence>
<evidence type="ECO:0000259" key="10">
    <source>
        <dbReference type="Pfam" id="PF07662"/>
    </source>
</evidence>
<keyword evidence="12" id="KW-1185">Reference proteome</keyword>
<evidence type="ECO:0000259" key="9">
    <source>
        <dbReference type="Pfam" id="PF01773"/>
    </source>
</evidence>
<evidence type="ECO:0000256" key="1">
    <source>
        <dbReference type="ARBA" id="ARBA00004651"/>
    </source>
</evidence>